<dbReference type="PATRIC" id="fig|1603606.3.peg.693"/>
<reference evidence="1 2" key="1">
    <citation type="submission" date="2015-07" db="EMBL/GenBank/DDBJ databases">
        <title>Isolation and Genomic Characterization of a Novel Halophilic Metal-Reducing Deltaproteobacterium from the Deep Subsurface.</title>
        <authorList>
            <person name="Badalamenti J.P."/>
            <person name="Summers Z.M."/>
            <person name="Gralnick J.A."/>
            <person name="Bond D.R."/>
        </authorList>
    </citation>
    <scope>NUCLEOTIDE SEQUENCE [LARGE SCALE GENOMIC DNA]</scope>
    <source>
        <strain evidence="1 2">WTL</strain>
    </source>
</reference>
<evidence type="ECO:0000313" key="2">
    <source>
        <dbReference type="Proteomes" id="UP000057158"/>
    </source>
</evidence>
<dbReference type="EMBL" id="CP010802">
    <property type="protein sequence ID" value="ALC15424.1"/>
    <property type="molecule type" value="Genomic_DNA"/>
</dbReference>
<dbReference type="KEGG" id="des:DSOUD_0636"/>
<dbReference type="Proteomes" id="UP000057158">
    <property type="component" value="Chromosome"/>
</dbReference>
<protein>
    <submittedName>
        <fullName evidence="1">Uncharacterized protein</fullName>
    </submittedName>
</protein>
<sequence>MKAFKIFLVGLILGLAVGLWFGVNLGRDEPLLSNPFSEKSLQKQLQKTGGEMLEKSGQALEESGKALKEKFSE</sequence>
<name>A0A0M5IKG4_9BACT</name>
<dbReference type="RefSeq" id="WP_053549637.1">
    <property type="nucleotide sequence ID" value="NZ_CP010802.1"/>
</dbReference>
<dbReference type="OrthoDB" id="9987665at2"/>
<keyword evidence="2" id="KW-1185">Reference proteome</keyword>
<dbReference type="STRING" id="1603606.DSOUD_0636"/>
<dbReference type="AlphaFoldDB" id="A0A0M5IKG4"/>
<proteinExistence type="predicted"/>
<organism evidence="1 2">
    <name type="scientific">Desulfuromonas soudanensis</name>
    <dbReference type="NCBI Taxonomy" id="1603606"/>
    <lineage>
        <taxon>Bacteria</taxon>
        <taxon>Pseudomonadati</taxon>
        <taxon>Thermodesulfobacteriota</taxon>
        <taxon>Desulfuromonadia</taxon>
        <taxon>Desulfuromonadales</taxon>
        <taxon>Desulfuromonadaceae</taxon>
        <taxon>Desulfuromonas</taxon>
    </lineage>
</organism>
<gene>
    <name evidence="1" type="ORF">DSOUD_0636</name>
</gene>
<evidence type="ECO:0000313" key="1">
    <source>
        <dbReference type="EMBL" id="ALC15424.1"/>
    </source>
</evidence>
<accession>A0A0M5IKG4</accession>